<proteinExistence type="predicted"/>
<comment type="caution">
    <text evidence="1">The sequence shown here is derived from an EMBL/GenBank/DDBJ whole genome shotgun (WGS) entry which is preliminary data.</text>
</comment>
<organism evidence="1 2">
    <name type="scientific">Claviceps aff. purpurea</name>
    <dbReference type="NCBI Taxonomy" id="1967640"/>
    <lineage>
        <taxon>Eukaryota</taxon>
        <taxon>Fungi</taxon>
        <taxon>Dikarya</taxon>
        <taxon>Ascomycota</taxon>
        <taxon>Pezizomycotina</taxon>
        <taxon>Sordariomycetes</taxon>
        <taxon>Hypocreomycetidae</taxon>
        <taxon>Hypocreales</taxon>
        <taxon>Clavicipitaceae</taxon>
        <taxon>Claviceps</taxon>
    </lineage>
</organism>
<keyword evidence="2" id="KW-1185">Reference proteome</keyword>
<reference evidence="1 2" key="1">
    <citation type="journal article" date="2020" name="bioRxiv">
        <title>Whole genome comparisons of ergot fungi reveals the divergence and evolution of species within the genus Claviceps are the result of varying mechanisms driving genome evolution and host range expansion.</title>
        <authorList>
            <person name="Wyka S.A."/>
            <person name="Mondo S.J."/>
            <person name="Liu M."/>
            <person name="Dettman J."/>
            <person name="Nalam V."/>
            <person name="Broders K.D."/>
        </authorList>
    </citation>
    <scope>NUCLEOTIDE SEQUENCE [LARGE SCALE GENOMIC DNA]</scope>
    <source>
        <strain evidence="1 2">Clav52</strain>
    </source>
</reference>
<name>A0A9P7QIJ7_9HYPO</name>
<dbReference type="Proteomes" id="UP000707071">
    <property type="component" value="Unassembled WGS sequence"/>
</dbReference>
<sequence length="189" mass="21361">MAAKTYPQDITVFTLPHLDISRSAAARNIHRNTPNGSRHTMNTMILENHNNFIDHNPSAVDIHHIKDTTIPENHHSSTAPIPTSMKIHVSTRTLRRCTTLGGNSITTQDLKGATNIRTKRSNNTHNPFLLGNTIKLTSPKDSKSRQDDLTHRIHTRTTDLKVHNLLPPPLRPTTTTTTQWRNLRITNTR</sequence>
<evidence type="ECO:0000313" key="1">
    <source>
        <dbReference type="EMBL" id="KAG6296121.1"/>
    </source>
</evidence>
<dbReference type="AlphaFoldDB" id="A0A9P7QIJ7"/>
<gene>
    <name evidence="1" type="ORF">E4U09_001870</name>
</gene>
<dbReference type="EMBL" id="SRRH01000177">
    <property type="protein sequence ID" value="KAG6296121.1"/>
    <property type="molecule type" value="Genomic_DNA"/>
</dbReference>
<accession>A0A9P7QIJ7</accession>
<evidence type="ECO:0000313" key="2">
    <source>
        <dbReference type="Proteomes" id="UP000707071"/>
    </source>
</evidence>
<protein>
    <submittedName>
        <fullName evidence="1">Uncharacterized protein</fullName>
    </submittedName>
</protein>